<reference evidence="1" key="1">
    <citation type="submission" date="2014-09" db="EMBL/GenBank/DDBJ databases">
        <authorList>
            <person name="Magalhaes I.L.F."/>
            <person name="Oliveira U."/>
            <person name="Santos F.R."/>
            <person name="Vidigal T.H.D.A."/>
            <person name="Brescovit A.D."/>
            <person name="Santos A.J."/>
        </authorList>
    </citation>
    <scope>NUCLEOTIDE SEQUENCE</scope>
    <source>
        <tissue evidence="1">Shoot tissue taken approximately 20 cm above the soil surface</tissue>
    </source>
</reference>
<organism evidence="1">
    <name type="scientific">Arundo donax</name>
    <name type="common">Giant reed</name>
    <name type="synonym">Donax arundinaceus</name>
    <dbReference type="NCBI Taxonomy" id="35708"/>
    <lineage>
        <taxon>Eukaryota</taxon>
        <taxon>Viridiplantae</taxon>
        <taxon>Streptophyta</taxon>
        <taxon>Embryophyta</taxon>
        <taxon>Tracheophyta</taxon>
        <taxon>Spermatophyta</taxon>
        <taxon>Magnoliopsida</taxon>
        <taxon>Liliopsida</taxon>
        <taxon>Poales</taxon>
        <taxon>Poaceae</taxon>
        <taxon>PACMAD clade</taxon>
        <taxon>Arundinoideae</taxon>
        <taxon>Arundineae</taxon>
        <taxon>Arundo</taxon>
    </lineage>
</organism>
<dbReference type="EMBL" id="GBRH01162472">
    <property type="protein sequence ID" value="JAE35424.1"/>
    <property type="molecule type" value="Transcribed_RNA"/>
</dbReference>
<proteinExistence type="predicted"/>
<accession>A0A0A9HHY0</accession>
<protein>
    <submittedName>
        <fullName evidence="1">Uncharacterized protein</fullName>
    </submittedName>
</protein>
<reference evidence="1" key="2">
    <citation type="journal article" date="2015" name="Data Brief">
        <title>Shoot transcriptome of the giant reed, Arundo donax.</title>
        <authorList>
            <person name="Barrero R.A."/>
            <person name="Guerrero F.D."/>
            <person name="Moolhuijzen P."/>
            <person name="Goolsby J.A."/>
            <person name="Tidwell J."/>
            <person name="Bellgard S.E."/>
            <person name="Bellgard M.I."/>
        </authorList>
    </citation>
    <scope>NUCLEOTIDE SEQUENCE</scope>
    <source>
        <tissue evidence="1">Shoot tissue taken approximately 20 cm above the soil surface</tissue>
    </source>
</reference>
<sequence length="20" mass="2341">MCILNLSSMATISYQKFYNI</sequence>
<name>A0A0A9HHY0_ARUDO</name>
<dbReference type="AlphaFoldDB" id="A0A0A9HHY0"/>
<evidence type="ECO:0000313" key="1">
    <source>
        <dbReference type="EMBL" id="JAE35424.1"/>
    </source>
</evidence>